<feature type="region of interest" description="Disordered" evidence="1">
    <location>
        <begin position="166"/>
        <end position="205"/>
    </location>
</feature>
<comment type="caution">
    <text evidence="2">The sequence shown here is derived from an EMBL/GenBank/DDBJ whole genome shotgun (WGS) entry which is preliminary data.</text>
</comment>
<reference evidence="2" key="1">
    <citation type="submission" date="2023-06" db="EMBL/GenBank/DDBJ databases">
        <authorList>
            <person name="Noh H."/>
        </authorList>
    </citation>
    <scope>NUCLEOTIDE SEQUENCE</scope>
    <source>
        <strain evidence="2">DUCC20226</strain>
    </source>
</reference>
<keyword evidence="3" id="KW-1185">Reference proteome</keyword>
<sequence>MANAEGECPVGAEELEVMCERRTGVYKRIKANFEEWCVEQQQKFRTETLDLQDELHQLRKCLSEMEQEERRATTGLRDLLHRPWMQNKQSPDSRELFAEGDRWVSEFHSIKSENDHGLRSSGHGVDKKSILEGIRKTRKKLDDLPAEYAAAQREETRRLRARLEELWQPQSQQGPSNTTLSETQETRRGSQASVSDSDSELPLAKKHKAEKTVLFEEVNAENKDWRHEQIYRINEFPARSNKWYIFRCKRHRMSFLNVGGAASHLTGRDHSSIRCKGDRAVEEMGIRVIDCDAEKASRNNTAHELACEQGYRPDSVVRGRHRARHRASVADRTEQQPVTSGDSDWSREDLRTGLSRRKSGDAQPLVGVIEPVPGELYQAYWPSEKCWYPVTVLPWGDLREVGMVGRLDDTDLFNQKLPTCFAVVASQNGLEIAGWKEDFQDHGRRVSERKFPCLFFDGSSAVLHAESSSSKSVARNLAWVMAKHLRSINFRHSHGHIFNEAGLAEAKYFREQVALLNNQAIRETPEDSRPLVARDSGVGSVRESVRSPPFLPTVRKEMATEELTSVHSSLIAIMLSISRSWGWHMTQLPGSRALTMGVLFRVMGGMLI</sequence>
<name>A0AAD9W8C7_PHOAM</name>
<organism evidence="2 3">
    <name type="scientific">Phomopsis amygdali</name>
    <name type="common">Fusicoccum amygdali</name>
    <dbReference type="NCBI Taxonomy" id="1214568"/>
    <lineage>
        <taxon>Eukaryota</taxon>
        <taxon>Fungi</taxon>
        <taxon>Dikarya</taxon>
        <taxon>Ascomycota</taxon>
        <taxon>Pezizomycotina</taxon>
        <taxon>Sordariomycetes</taxon>
        <taxon>Sordariomycetidae</taxon>
        <taxon>Diaporthales</taxon>
        <taxon>Diaporthaceae</taxon>
        <taxon>Diaporthe</taxon>
    </lineage>
</organism>
<feature type="compositionally biased region" description="Basic residues" evidence="1">
    <location>
        <begin position="318"/>
        <end position="327"/>
    </location>
</feature>
<proteinExistence type="predicted"/>
<accession>A0AAD9W8C7</accession>
<feature type="compositionally biased region" description="Polar residues" evidence="1">
    <location>
        <begin position="168"/>
        <end position="196"/>
    </location>
</feature>
<evidence type="ECO:0000256" key="1">
    <source>
        <dbReference type="SAM" id="MobiDB-lite"/>
    </source>
</evidence>
<evidence type="ECO:0000313" key="2">
    <source>
        <dbReference type="EMBL" id="KAK2610736.1"/>
    </source>
</evidence>
<dbReference type="Proteomes" id="UP001265746">
    <property type="component" value="Unassembled WGS sequence"/>
</dbReference>
<evidence type="ECO:0000313" key="3">
    <source>
        <dbReference type="Proteomes" id="UP001265746"/>
    </source>
</evidence>
<dbReference type="EMBL" id="JAUJFL010000002">
    <property type="protein sequence ID" value="KAK2610736.1"/>
    <property type="molecule type" value="Genomic_DNA"/>
</dbReference>
<gene>
    <name evidence="2" type="ORF">N8I77_004142</name>
</gene>
<feature type="region of interest" description="Disordered" evidence="1">
    <location>
        <begin position="318"/>
        <end position="349"/>
    </location>
</feature>
<protein>
    <submittedName>
        <fullName evidence="2">Uncharacterized protein</fullName>
    </submittedName>
</protein>
<dbReference type="AlphaFoldDB" id="A0AAD9W8C7"/>